<evidence type="ECO:0000259" key="2">
    <source>
        <dbReference type="Pfam" id="PF13524"/>
    </source>
</evidence>
<name>A0A2S7CN93_9XANT</name>
<dbReference type="Proteomes" id="UP000835287">
    <property type="component" value="Chromosome"/>
</dbReference>
<dbReference type="InterPro" id="IPR001296">
    <property type="entry name" value="Glyco_trans_1"/>
</dbReference>
<dbReference type="AlphaFoldDB" id="A0A2S7CN93"/>
<dbReference type="GO" id="GO:0016757">
    <property type="term" value="F:glycosyltransferase activity"/>
    <property type="evidence" value="ECO:0007669"/>
    <property type="project" value="InterPro"/>
</dbReference>
<feature type="domain" description="Glycosyl transferase family 1" evidence="1">
    <location>
        <begin position="575"/>
        <end position="724"/>
    </location>
</feature>
<keyword evidence="5" id="KW-1185">Reference proteome</keyword>
<evidence type="ECO:0008006" key="6">
    <source>
        <dbReference type="Google" id="ProtNLM"/>
    </source>
</evidence>
<dbReference type="RefSeq" id="WP_104613215.1">
    <property type="nucleotide sequence ID" value="NZ_CP062164.1"/>
</dbReference>
<dbReference type="Pfam" id="PF00534">
    <property type="entry name" value="Glycos_transf_1"/>
    <property type="match status" value="1"/>
</dbReference>
<evidence type="ECO:0000259" key="1">
    <source>
        <dbReference type="Pfam" id="PF00534"/>
    </source>
</evidence>
<gene>
    <name evidence="3" type="ORF">CFBP1159_36070</name>
    <name evidence="4" type="ORF">XAC301_37210</name>
</gene>
<evidence type="ECO:0000313" key="3">
    <source>
        <dbReference type="EMBL" id="CAE6830941.1"/>
    </source>
</evidence>
<evidence type="ECO:0000313" key="5">
    <source>
        <dbReference type="Proteomes" id="UP000835287"/>
    </source>
</evidence>
<dbReference type="EMBL" id="HG992341">
    <property type="protein sequence ID" value="CAE6830941.1"/>
    <property type="molecule type" value="Genomic_DNA"/>
</dbReference>
<dbReference type="GO" id="GO:1901135">
    <property type="term" value="P:carbohydrate derivative metabolic process"/>
    <property type="evidence" value="ECO:0007669"/>
    <property type="project" value="UniProtKB-ARBA"/>
</dbReference>
<dbReference type="SUPFAM" id="SSF53756">
    <property type="entry name" value="UDP-Glycosyltransferase/glycogen phosphorylase"/>
    <property type="match status" value="1"/>
</dbReference>
<proteinExistence type="predicted"/>
<dbReference type="InterPro" id="IPR055259">
    <property type="entry name" value="YkvP/CgeB_Glyco_trans-like"/>
</dbReference>
<evidence type="ECO:0000313" key="4">
    <source>
        <dbReference type="EMBL" id="CAE6835374.1"/>
    </source>
</evidence>
<feature type="domain" description="Spore protein YkvP/CgeB glycosyl transferase-like" evidence="2">
    <location>
        <begin position="158"/>
        <end position="315"/>
    </location>
</feature>
<sequence length="838" mass="93071">MKPWRVLLLDTKRSNPNHYICLAIARALGGSASVEFVIKADYASAVGQARSHGCNILIAFDGEELDRTIVERLVHVCGRSVLWVTEDPYERSVNKRNADLFDLVFTNDAGSVTGYGAKGRHLAFAADERFHLHAIPEVDDGHYLYDLFFAGTAWPNRAEFLAKLQAAIPQINLKLALPANPYIPEPKLGMGISEYDWRTPNSEFAKFSNRSRSVLTLHRAFSSSGNDPVAHTPGPRFFEVALAGGFQLVDTSIPEIRVGDFFEEGREFVGFESVRECIDKLSFYLAHPQQRLEIARAAQRRAREHHLYAHRVSALFRALEDEKKPATLPATAFQPDSRPRLLMVSHNILGVEPYGGVEVYQDSIRQALKDQFELLFYVPDRGVAPLGARYLLLDESLATVESLDCAAPLDEYLLSCPEREELFSRLVRRHRIELVHFQHLIGHVPSLGFIPSSLGIPTLLSLHDYYAVCSRFNLLDYRGMYCNIPELPPQTCDVCLNAAHGIGAGSQARRRAFFGRLLQAIDVLHANTEGVADLYRRMYPLLDGSAKIKVMGVPMPRSEDVASPLGPPRPAASPGPLRIAIVGNFTKNKGGDQFVHAFNQLREDDVEFTIIGKLSEPYGEILGVLKIPNVHVHGPYVPGTLPQILAGFSMSMHCSIWPETYCISLSEAWHAGLVPIVSDTGALGERVADGINGYKLPLGEAGAMIALVRRLVSDRAEVERVRTNIHAGLGVGHDEHMAWLAQHYRALLNADRMPVGREEGAEPQGNTLKSLRVLVMDRAWAIPPRGTTLVVGESAQLVPAPEAGLLRKTYRYLRRNGVMRTARRAVGEILRRSRQVIR</sequence>
<reference evidence="3 5" key="1">
    <citation type="submission" date="2021-02" db="EMBL/GenBank/DDBJ databases">
        <authorList>
            <person name="Pothier F. J."/>
        </authorList>
    </citation>
    <scope>NUCLEOTIDE SEQUENCE</scope>
    <source>
        <strain evidence="4 5">301</strain>
        <strain evidence="3">CFBP 1159</strain>
    </source>
</reference>
<dbReference type="Pfam" id="PF13524">
    <property type="entry name" value="Glyco_trans_1_2"/>
    <property type="match status" value="1"/>
</dbReference>
<accession>A0A2S7CN93</accession>
<dbReference type="EMBL" id="HG992338">
    <property type="protein sequence ID" value="CAE6835374.1"/>
    <property type="molecule type" value="Genomic_DNA"/>
</dbReference>
<dbReference type="EMBL" id="HG992338">
    <property type="protein sequence ID" value="CAE6835390.1"/>
    <property type="molecule type" value="Genomic_DNA"/>
</dbReference>
<dbReference type="Gene3D" id="3.40.50.2000">
    <property type="entry name" value="Glycogen Phosphorylase B"/>
    <property type="match status" value="1"/>
</dbReference>
<dbReference type="PANTHER" id="PTHR12526">
    <property type="entry name" value="GLYCOSYLTRANSFERASE"/>
    <property type="match status" value="1"/>
</dbReference>
<dbReference type="EMBL" id="HG992341">
    <property type="protein sequence ID" value="CAE6830956.1"/>
    <property type="molecule type" value="Genomic_DNA"/>
</dbReference>
<protein>
    <recommendedName>
        <fullName evidence="6">Glycosyl transferase family 1 domain-containing protein</fullName>
    </recommendedName>
</protein>
<organism evidence="3">
    <name type="scientific">Xanthomonas arboricola pv. corylina</name>
    <dbReference type="NCBI Taxonomy" id="487821"/>
    <lineage>
        <taxon>Bacteria</taxon>
        <taxon>Pseudomonadati</taxon>
        <taxon>Pseudomonadota</taxon>
        <taxon>Gammaproteobacteria</taxon>
        <taxon>Lysobacterales</taxon>
        <taxon>Lysobacteraceae</taxon>
        <taxon>Xanthomonas</taxon>
    </lineage>
</organism>
<dbReference type="Proteomes" id="UP000835243">
    <property type="component" value="Chromosome"/>
</dbReference>